<dbReference type="GO" id="GO:0005886">
    <property type="term" value="C:plasma membrane"/>
    <property type="evidence" value="ECO:0007669"/>
    <property type="project" value="UniProtKB-SubCell"/>
</dbReference>
<dbReference type="OrthoDB" id="9813233at2"/>
<dbReference type="HAMAP" id="MF_00422">
    <property type="entry name" value="SecE"/>
    <property type="match status" value="1"/>
</dbReference>
<gene>
    <name evidence="9" type="primary">secE</name>
    <name evidence="10" type="ORF">RV04_GL001775</name>
</gene>
<proteinExistence type="inferred from homology"/>
<evidence type="ECO:0000313" key="11">
    <source>
        <dbReference type="Proteomes" id="UP000182077"/>
    </source>
</evidence>
<dbReference type="GO" id="GO:0009306">
    <property type="term" value="P:protein secretion"/>
    <property type="evidence" value="ECO:0007669"/>
    <property type="project" value="UniProtKB-UniRule"/>
</dbReference>
<evidence type="ECO:0000256" key="6">
    <source>
        <dbReference type="ARBA" id="ARBA00022989"/>
    </source>
</evidence>
<dbReference type="Pfam" id="PF00584">
    <property type="entry name" value="SecE"/>
    <property type="match status" value="1"/>
</dbReference>
<comment type="subcellular location">
    <subcellularLocation>
        <location evidence="9">Cell membrane</location>
        <topology evidence="9">Single-pass membrane protein</topology>
    </subcellularLocation>
    <subcellularLocation>
        <location evidence="1">Membrane</location>
    </subcellularLocation>
</comment>
<keyword evidence="11" id="KW-1185">Reference proteome</keyword>
<dbReference type="Proteomes" id="UP000182077">
    <property type="component" value="Unassembled WGS sequence"/>
</dbReference>
<comment type="function">
    <text evidence="9">Essential subunit of the Sec protein translocation channel SecYEG. Clamps together the 2 halves of SecY. May contact the channel plug during translocation.</text>
</comment>
<evidence type="ECO:0000256" key="8">
    <source>
        <dbReference type="ARBA" id="ARBA00023136"/>
    </source>
</evidence>
<keyword evidence="6 9" id="KW-1133">Transmembrane helix</keyword>
<dbReference type="GO" id="GO:0006605">
    <property type="term" value="P:protein targeting"/>
    <property type="evidence" value="ECO:0007669"/>
    <property type="project" value="UniProtKB-UniRule"/>
</dbReference>
<dbReference type="RefSeq" id="WP_071857662.1">
    <property type="nucleotide sequence ID" value="NZ_JBHSHK010000009.1"/>
</dbReference>
<dbReference type="GO" id="GO:0065002">
    <property type="term" value="P:intracellular protein transmembrane transport"/>
    <property type="evidence" value="ECO:0007669"/>
    <property type="project" value="UniProtKB-UniRule"/>
</dbReference>
<evidence type="ECO:0000256" key="9">
    <source>
        <dbReference type="HAMAP-Rule" id="MF_00422"/>
    </source>
</evidence>
<evidence type="ECO:0000256" key="7">
    <source>
        <dbReference type="ARBA" id="ARBA00023010"/>
    </source>
</evidence>
<evidence type="ECO:0000256" key="2">
    <source>
        <dbReference type="ARBA" id="ARBA00022448"/>
    </source>
</evidence>
<accession>A0A1L8TNW4</accession>
<evidence type="ECO:0000256" key="3">
    <source>
        <dbReference type="ARBA" id="ARBA00022475"/>
    </source>
</evidence>
<reference evidence="10 11" key="1">
    <citation type="submission" date="2014-12" db="EMBL/GenBank/DDBJ databases">
        <title>Draft genome sequences of 29 type strains of Enterococci.</title>
        <authorList>
            <person name="Zhong Z."/>
            <person name="Sun Z."/>
            <person name="Liu W."/>
            <person name="Zhang W."/>
            <person name="Zhang H."/>
        </authorList>
    </citation>
    <scope>NUCLEOTIDE SEQUENCE [LARGE SCALE GENOMIC DNA]</scope>
    <source>
        <strain evidence="10 11">DSM 17122</strain>
    </source>
</reference>
<dbReference type="InterPro" id="IPR001901">
    <property type="entry name" value="Translocase_SecE/Sec61-g"/>
</dbReference>
<dbReference type="GO" id="GO:0008320">
    <property type="term" value="F:protein transmembrane transporter activity"/>
    <property type="evidence" value="ECO:0007669"/>
    <property type="project" value="UniProtKB-UniRule"/>
</dbReference>
<dbReference type="InterPro" id="IPR038379">
    <property type="entry name" value="SecE_sf"/>
</dbReference>
<keyword evidence="5 9" id="KW-0653">Protein transport</keyword>
<dbReference type="EMBL" id="JXKQ01000004">
    <property type="protein sequence ID" value="OJG46009.1"/>
    <property type="molecule type" value="Genomic_DNA"/>
</dbReference>
<evidence type="ECO:0000256" key="1">
    <source>
        <dbReference type="ARBA" id="ARBA00004370"/>
    </source>
</evidence>
<keyword evidence="8 9" id="KW-0472">Membrane</keyword>
<dbReference type="PANTHER" id="PTHR33910:SF1">
    <property type="entry name" value="PROTEIN TRANSLOCASE SUBUNIT SECE"/>
    <property type="match status" value="1"/>
</dbReference>
<keyword evidence="4 9" id="KW-0812">Transmembrane</keyword>
<protein>
    <recommendedName>
        <fullName evidence="9">Protein translocase subunit SecE</fullName>
    </recommendedName>
</protein>
<comment type="similarity">
    <text evidence="9">Belongs to the SecE/SEC61-gamma family.</text>
</comment>
<dbReference type="Gene3D" id="1.20.5.1030">
    <property type="entry name" value="Preprotein translocase secy subunit"/>
    <property type="match status" value="1"/>
</dbReference>
<keyword evidence="7 9" id="KW-0811">Translocation</keyword>
<evidence type="ECO:0000256" key="5">
    <source>
        <dbReference type="ARBA" id="ARBA00022927"/>
    </source>
</evidence>
<evidence type="ECO:0000256" key="4">
    <source>
        <dbReference type="ARBA" id="ARBA00022692"/>
    </source>
</evidence>
<feature type="transmembrane region" description="Helical" evidence="9">
    <location>
        <begin position="33"/>
        <end position="55"/>
    </location>
</feature>
<dbReference type="STRING" id="249189.RV04_GL001775"/>
<organism evidence="10 11">
    <name type="scientific">Enterococcus hermanniensis</name>
    <dbReference type="NCBI Taxonomy" id="249189"/>
    <lineage>
        <taxon>Bacteria</taxon>
        <taxon>Bacillati</taxon>
        <taxon>Bacillota</taxon>
        <taxon>Bacilli</taxon>
        <taxon>Lactobacillales</taxon>
        <taxon>Enterococcaceae</taxon>
        <taxon>Enterococcus</taxon>
    </lineage>
</organism>
<name>A0A1L8TNW4_9ENTE</name>
<dbReference type="PANTHER" id="PTHR33910">
    <property type="entry name" value="PROTEIN TRANSLOCASE SUBUNIT SECE"/>
    <property type="match status" value="1"/>
</dbReference>
<sequence>MNFLRSVKEEMKLVSWPSKKQLRHDSLVVIETAIIFALMFFIMDTAIQALINLVIR</sequence>
<keyword evidence="3 9" id="KW-1003">Cell membrane</keyword>
<keyword evidence="2 9" id="KW-0813">Transport</keyword>
<dbReference type="AlphaFoldDB" id="A0A1L8TNW4"/>
<dbReference type="InterPro" id="IPR005807">
    <property type="entry name" value="SecE_bac"/>
</dbReference>
<comment type="caution">
    <text evidence="10">The sequence shown here is derived from an EMBL/GenBank/DDBJ whole genome shotgun (WGS) entry which is preliminary data.</text>
</comment>
<dbReference type="GO" id="GO:0043952">
    <property type="term" value="P:protein transport by the Sec complex"/>
    <property type="evidence" value="ECO:0007669"/>
    <property type="project" value="UniProtKB-UniRule"/>
</dbReference>
<comment type="subunit">
    <text evidence="9">Component of the Sec protein translocase complex. Heterotrimer consisting of SecY, SecE and SecG subunits. The heterotrimers can form oligomers, although 1 heterotrimer is thought to be able to translocate proteins. Interacts with the ribosome. Interacts with SecDF, and other proteins may be involved. Interacts with SecA.</text>
</comment>
<evidence type="ECO:0000313" key="10">
    <source>
        <dbReference type="EMBL" id="OJG46009.1"/>
    </source>
</evidence>
<dbReference type="NCBIfam" id="TIGR00964">
    <property type="entry name" value="secE_bact"/>
    <property type="match status" value="1"/>
</dbReference>